<evidence type="ECO:0000256" key="3">
    <source>
        <dbReference type="ARBA" id="ARBA00023027"/>
    </source>
</evidence>
<dbReference type="Pfam" id="PF02826">
    <property type="entry name" value="2-Hacid_dh_C"/>
    <property type="match status" value="1"/>
</dbReference>
<dbReference type="GO" id="GO:0016618">
    <property type="term" value="F:hydroxypyruvate reductase [NAD(P)H] activity"/>
    <property type="evidence" value="ECO:0007669"/>
    <property type="project" value="TreeGrafter"/>
</dbReference>
<comment type="caution">
    <text evidence="7">The sequence shown here is derived from an EMBL/GenBank/DDBJ whole genome shotgun (WGS) entry which is preliminary data.</text>
</comment>
<dbReference type="SUPFAM" id="SSF51735">
    <property type="entry name" value="NAD(P)-binding Rossmann-fold domains"/>
    <property type="match status" value="1"/>
</dbReference>
<dbReference type="GO" id="GO:0030267">
    <property type="term" value="F:glyoxylate reductase (NADPH) activity"/>
    <property type="evidence" value="ECO:0007669"/>
    <property type="project" value="TreeGrafter"/>
</dbReference>
<comment type="similarity">
    <text evidence="1 4">Belongs to the D-isomer specific 2-hydroxyacid dehydrogenase family.</text>
</comment>
<dbReference type="SUPFAM" id="SSF52283">
    <property type="entry name" value="Formate/glycerate dehydrogenase catalytic domain-like"/>
    <property type="match status" value="1"/>
</dbReference>
<sequence length="339" mass="36727">MSGATGGKTVKVAVTRKLPEPVEARLRDLFDAVFHESDDPLSPAALIERARDADVLAPTLGDRLDAAFFEAVGDRLKLVANFGAGVDHIDVAAANAHGVTVTNTPSVLAEDAADMAMALILAVPRRLVEGVRALEAGEFQGWSPTWMLGRRVRGKKLGIIGLGRVGEAIARRAKAFGLSIHYHNRSPINPHIEDELDATYWDSLDQMLARVDIVSVNCPHTPATFHLLSRRRLELLQPQAYVVNISRGEIVDEEALASMIEEGRLAGAGLDVYERGAPSEKLLKAPNVVLLPHMASATVESRIEMGERMIINIKMFSDGHKPPDRVILGLDDGRLPQAG</sequence>
<proteinExistence type="inferred from homology"/>
<name>A0A2S7K7E0_9PROT</name>
<evidence type="ECO:0000259" key="6">
    <source>
        <dbReference type="Pfam" id="PF02826"/>
    </source>
</evidence>
<dbReference type="PROSITE" id="PS00065">
    <property type="entry name" value="D_2_HYDROXYACID_DH_1"/>
    <property type="match status" value="1"/>
</dbReference>
<dbReference type="InterPro" id="IPR050223">
    <property type="entry name" value="D-isomer_2-hydroxyacid_DH"/>
</dbReference>
<evidence type="ECO:0000259" key="5">
    <source>
        <dbReference type="Pfam" id="PF00389"/>
    </source>
</evidence>
<evidence type="ECO:0000256" key="2">
    <source>
        <dbReference type="ARBA" id="ARBA00023002"/>
    </source>
</evidence>
<dbReference type="FunFam" id="3.40.50.720:FF:000203">
    <property type="entry name" value="D-3-phosphoglycerate dehydrogenase (SerA)"/>
    <property type="match status" value="1"/>
</dbReference>
<keyword evidence="8" id="KW-1185">Reference proteome</keyword>
<accession>A0A2S7K7E0</accession>
<dbReference type="RefSeq" id="WP_104829660.1">
    <property type="nucleotide sequence ID" value="NZ_PJCH01000005.1"/>
</dbReference>
<evidence type="ECO:0000256" key="1">
    <source>
        <dbReference type="ARBA" id="ARBA00005854"/>
    </source>
</evidence>
<feature type="domain" description="D-isomer specific 2-hydroxyacid dehydrogenase catalytic" evidence="5">
    <location>
        <begin position="12"/>
        <end position="326"/>
    </location>
</feature>
<organism evidence="7 8">
    <name type="scientific">Hyphococcus luteus</name>
    <dbReference type="NCBI Taxonomy" id="2058213"/>
    <lineage>
        <taxon>Bacteria</taxon>
        <taxon>Pseudomonadati</taxon>
        <taxon>Pseudomonadota</taxon>
        <taxon>Alphaproteobacteria</taxon>
        <taxon>Parvularculales</taxon>
        <taxon>Parvularculaceae</taxon>
        <taxon>Hyphococcus</taxon>
    </lineage>
</organism>
<protein>
    <submittedName>
        <fullName evidence="7">D-glycerate dehydrogenase</fullName>
    </submittedName>
</protein>
<keyword evidence="3" id="KW-0520">NAD</keyword>
<evidence type="ECO:0000313" key="7">
    <source>
        <dbReference type="EMBL" id="PQA88416.1"/>
    </source>
</evidence>
<dbReference type="Gene3D" id="3.40.50.720">
    <property type="entry name" value="NAD(P)-binding Rossmann-like Domain"/>
    <property type="match status" value="2"/>
</dbReference>
<dbReference type="CDD" id="cd05301">
    <property type="entry name" value="GDH"/>
    <property type="match status" value="1"/>
</dbReference>
<reference evidence="7 8" key="1">
    <citation type="submission" date="2017-12" db="EMBL/GenBank/DDBJ databases">
        <authorList>
            <person name="Hurst M.R.H."/>
        </authorList>
    </citation>
    <scope>NUCLEOTIDE SEQUENCE [LARGE SCALE GENOMIC DNA]</scope>
    <source>
        <strain evidence="7 8">SY-3-19</strain>
    </source>
</reference>
<dbReference type="GO" id="GO:0005829">
    <property type="term" value="C:cytosol"/>
    <property type="evidence" value="ECO:0007669"/>
    <property type="project" value="TreeGrafter"/>
</dbReference>
<evidence type="ECO:0000313" key="8">
    <source>
        <dbReference type="Proteomes" id="UP000239504"/>
    </source>
</evidence>
<dbReference type="Proteomes" id="UP000239504">
    <property type="component" value="Unassembled WGS sequence"/>
</dbReference>
<dbReference type="InterPro" id="IPR036291">
    <property type="entry name" value="NAD(P)-bd_dom_sf"/>
</dbReference>
<dbReference type="PANTHER" id="PTHR10996">
    <property type="entry name" value="2-HYDROXYACID DEHYDROGENASE-RELATED"/>
    <property type="match status" value="1"/>
</dbReference>
<dbReference type="OrthoDB" id="9793626at2"/>
<dbReference type="GO" id="GO:0051287">
    <property type="term" value="F:NAD binding"/>
    <property type="evidence" value="ECO:0007669"/>
    <property type="project" value="InterPro"/>
</dbReference>
<feature type="domain" description="D-isomer specific 2-hydroxyacid dehydrogenase NAD-binding" evidence="6">
    <location>
        <begin position="117"/>
        <end position="295"/>
    </location>
</feature>
<evidence type="ECO:0000256" key="4">
    <source>
        <dbReference type="RuleBase" id="RU003719"/>
    </source>
</evidence>
<dbReference type="InterPro" id="IPR029752">
    <property type="entry name" value="D-isomer_DH_CS1"/>
</dbReference>
<dbReference type="InterPro" id="IPR006140">
    <property type="entry name" value="D-isomer_DH_NAD-bd"/>
</dbReference>
<gene>
    <name evidence="7" type="ORF">CW354_08980</name>
</gene>
<dbReference type="Pfam" id="PF00389">
    <property type="entry name" value="2-Hacid_dh"/>
    <property type="match status" value="1"/>
</dbReference>
<dbReference type="EMBL" id="PJCH01000005">
    <property type="protein sequence ID" value="PQA88416.1"/>
    <property type="molecule type" value="Genomic_DNA"/>
</dbReference>
<dbReference type="AlphaFoldDB" id="A0A2S7K7E0"/>
<dbReference type="PANTHER" id="PTHR10996:SF283">
    <property type="entry name" value="GLYOXYLATE_HYDROXYPYRUVATE REDUCTASE B"/>
    <property type="match status" value="1"/>
</dbReference>
<dbReference type="InterPro" id="IPR006139">
    <property type="entry name" value="D-isomer_2_OHA_DH_cat_dom"/>
</dbReference>
<keyword evidence="2 4" id="KW-0560">Oxidoreductase</keyword>